<dbReference type="Pfam" id="PF00106">
    <property type="entry name" value="adh_short"/>
    <property type="match status" value="1"/>
</dbReference>
<evidence type="ECO:0000256" key="2">
    <source>
        <dbReference type="ARBA" id="ARBA00023002"/>
    </source>
</evidence>
<protein>
    <submittedName>
        <fullName evidence="4">SDR family oxidoreductase</fullName>
    </submittedName>
</protein>
<reference evidence="4 5" key="1">
    <citation type="journal article" date="2019" name="Int. J. Syst. Evol. Microbiol.">
        <title>The Global Catalogue of Microorganisms (GCM) 10K type strain sequencing project: providing services to taxonomists for standard genome sequencing and annotation.</title>
        <authorList>
            <consortium name="The Broad Institute Genomics Platform"/>
            <consortium name="The Broad Institute Genome Sequencing Center for Infectious Disease"/>
            <person name="Wu L."/>
            <person name="Ma J."/>
        </authorList>
    </citation>
    <scope>NUCLEOTIDE SEQUENCE [LARGE SCALE GENOMIC DNA]</scope>
    <source>
        <strain evidence="4 5">JCM 13008</strain>
    </source>
</reference>
<dbReference type="PRINTS" id="PR00080">
    <property type="entry name" value="SDRFAMILY"/>
</dbReference>
<dbReference type="PRINTS" id="PR00081">
    <property type="entry name" value="GDHRDH"/>
</dbReference>
<dbReference type="Proteomes" id="UP001501581">
    <property type="component" value="Unassembled WGS sequence"/>
</dbReference>
<accession>A0ABN1TXG1</accession>
<sequence>MSRYPTFSLTGASVAITGAAQGIGRATAEALAAHGAKVAIGDLDLELATRTATAIGGTAHRLDVRDREGFAAFIAEAEAAHGPLDVLVNNAGVMPNGGFLDLDDATNDLIMEVNVGGVVNGMQTVLPGMLARGRGHIVNVASLVGKFPLPGLAMYTASKFAVVGLTAATRREYADSGVSLTAILPSAVDTALASGLDMKPLPKVKPAEIADAVVSSVVSRKAEIAVPRYVGAMSTFMAVLPNAAEDRLRRLTKDDRALRTDHADRAAYTARLDAQAHD</sequence>
<name>A0ABN1TXG1_9ACTN</name>
<evidence type="ECO:0000256" key="1">
    <source>
        <dbReference type="ARBA" id="ARBA00006484"/>
    </source>
</evidence>
<dbReference type="PANTHER" id="PTHR24322:SF736">
    <property type="entry name" value="RETINOL DEHYDROGENASE 10"/>
    <property type="match status" value="1"/>
</dbReference>
<comment type="caution">
    <text evidence="4">The sequence shown here is derived from an EMBL/GenBank/DDBJ whole genome shotgun (WGS) entry which is preliminary data.</text>
</comment>
<dbReference type="PANTHER" id="PTHR24322">
    <property type="entry name" value="PKSB"/>
    <property type="match status" value="1"/>
</dbReference>
<dbReference type="InterPro" id="IPR020904">
    <property type="entry name" value="Sc_DH/Rdtase_CS"/>
</dbReference>
<evidence type="ECO:0000313" key="4">
    <source>
        <dbReference type="EMBL" id="GAA1103489.1"/>
    </source>
</evidence>
<gene>
    <name evidence="4" type="ORF">GCM10009668_22900</name>
</gene>
<dbReference type="RefSeq" id="WP_343994473.1">
    <property type="nucleotide sequence ID" value="NZ_BAAALG010000009.1"/>
</dbReference>
<evidence type="ECO:0000256" key="3">
    <source>
        <dbReference type="RuleBase" id="RU000363"/>
    </source>
</evidence>
<proteinExistence type="inferred from homology"/>
<keyword evidence="2" id="KW-0560">Oxidoreductase</keyword>
<dbReference type="SUPFAM" id="SSF51735">
    <property type="entry name" value="NAD(P)-binding Rossmann-fold domains"/>
    <property type="match status" value="1"/>
</dbReference>
<dbReference type="CDD" id="cd05233">
    <property type="entry name" value="SDR_c"/>
    <property type="match status" value="1"/>
</dbReference>
<dbReference type="InterPro" id="IPR002347">
    <property type="entry name" value="SDR_fam"/>
</dbReference>
<dbReference type="NCBIfam" id="NF005878">
    <property type="entry name" value="PRK07825.1"/>
    <property type="match status" value="1"/>
</dbReference>
<dbReference type="Gene3D" id="3.40.50.720">
    <property type="entry name" value="NAD(P)-binding Rossmann-like Domain"/>
    <property type="match status" value="1"/>
</dbReference>
<keyword evidence="5" id="KW-1185">Reference proteome</keyword>
<dbReference type="InterPro" id="IPR036291">
    <property type="entry name" value="NAD(P)-bd_dom_sf"/>
</dbReference>
<organism evidence="4 5">
    <name type="scientific">Nocardioides dubius</name>
    <dbReference type="NCBI Taxonomy" id="317019"/>
    <lineage>
        <taxon>Bacteria</taxon>
        <taxon>Bacillati</taxon>
        <taxon>Actinomycetota</taxon>
        <taxon>Actinomycetes</taxon>
        <taxon>Propionibacteriales</taxon>
        <taxon>Nocardioidaceae</taxon>
        <taxon>Nocardioides</taxon>
    </lineage>
</organism>
<dbReference type="PROSITE" id="PS00061">
    <property type="entry name" value="ADH_SHORT"/>
    <property type="match status" value="1"/>
</dbReference>
<dbReference type="EMBL" id="BAAALG010000009">
    <property type="protein sequence ID" value="GAA1103489.1"/>
    <property type="molecule type" value="Genomic_DNA"/>
</dbReference>
<evidence type="ECO:0000313" key="5">
    <source>
        <dbReference type="Proteomes" id="UP001501581"/>
    </source>
</evidence>
<comment type="similarity">
    <text evidence="1 3">Belongs to the short-chain dehydrogenases/reductases (SDR) family.</text>
</comment>